<dbReference type="InterPro" id="IPR029044">
    <property type="entry name" value="Nucleotide-diphossugar_trans"/>
</dbReference>
<sequence>MKSQPSIHGYQRHSRTHIKVKDIPTVENWPMRKSFYTSEFAENTTSTTIIFNVFKGKEDVLEKQLREALDQQRVERPEVWVMCFNSSKYKDYEKVVAKVRANTSQDIVFTSSNYNYKFHGRFLLAYMATTKYVLIVDDDRMIDNTTVAAYIQCMKHKRGVWGNRGHLRAPTFEKYTSWPKHYVNSTKKYVTQDYLSGMWFFEQKWLEFFFKERIPSWETAEDMHLSHVVRKYLNLETYGGNAAYKLLNIRKKHQATKGKALDLREYIFDHELGRGNKIAGMEQPIQTLVYAETVDDILDFHQKVSSCTSRQNRTRSVPWCGAGKTAVVFRGAIEQNIAGMINASIALCEVTNCEYYALKPKIKHPIRYYNMRQNFGQTTSEKDIDLIPYQTSASDILQTLVGIMNNVRPETFFIPDVSSKIWADSSKRRNRLVIYHQTVKLAVQIYLNTRTQQRSDDTSATFPKLDVHIWKHSILFLDKHMETTALYQTVDLEAHVA</sequence>
<evidence type="ECO:0000313" key="1">
    <source>
        <dbReference type="EMBL" id="CCI42770.1"/>
    </source>
</evidence>
<dbReference type="InParanoid" id="A0A024G885"/>
<comment type="caution">
    <text evidence="1">The sequence shown here is derived from an EMBL/GenBank/DDBJ whole genome shotgun (WGS) entry which is preliminary data.</text>
</comment>
<proteinExistence type="predicted"/>
<dbReference type="EMBL" id="CAIX01000039">
    <property type="protein sequence ID" value="CCI42770.1"/>
    <property type="molecule type" value="Genomic_DNA"/>
</dbReference>
<accession>A0A024G885</accession>
<dbReference type="Proteomes" id="UP000053237">
    <property type="component" value="Unassembled WGS sequence"/>
</dbReference>
<keyword evidence="2" id="KW-1185">Reference proteome</keyword>
<evidence type="ECO:0000313" key="2">
    <source>
        <dbReference type="Proteomes" id="UP000053237"/>
    </source>
</evidence>
<protein>
    <submittedName>
        <fullName evidence="1">Uncharacterized protein</fullName>
    </submittedName>
</protein>
<dbReference type="OrthoDB" id="2100988at2759"/>
<dbReference type="STRING" id="65357.A0A024G885"/>
<dbReference type="AlphaFoldDB" id="A0A024G885"/>
<dbReference type="Gene3D" id="3.90.550.10">
    <property type="entry name" value="Spore Coat Polysaccharide Biosynthesis Protein SpsA, Chain A"/>
    <property type="match status" value="1"/>
</dbReference>
<organism evidence="1 2">
    <name type="scientific">Albugo candida</name>
    <dbReference type="NCBI Taxonomy" id="65357"/>
    <lineage>
        <taxon>Eukaryota</taxon>
        <taxon>Sar</taxon>
        <taxon>Stramenopiles</taxon>
        <taxon>Oomycota</taxon>
        <taxon>Peronosporomycetes</taxon>
        <taxon>Albuginales</taxon>
        <taxon>Albuginaceae</taxon>
        <taxon>Albugo</taxon>
    </lineage>
</organism>
<gene>
    <name evidence="1" type="ORF">BN9_035540</name>
</gene>
<reference evidence="1 2" key="1">
    <citation type="submission" date="2012-05" db="EMBL/GenBank/DDBJ databases">
        <title>Recombination and specialization in a pathogen metapopulation.</title>
        <authorList>
            <person name="Gardiner A."/>
            <person name="Kemen E."/>
            <person name="Schultz-Larsen T."/>
            <person name="MacLean D."/>
            <person name="Van Oosterhout C."/>
            <person name="Jones J.D.G."/>
        </authorList>
    </citation>
    <scope>NUCLEOTIDE SEQUENCE [LARGE SCALE GENOMIC DNA]</scope>
    <source>
        <strain evidence="1 2">Ac Nc2</strain>
    </source>
</reference>
<dbReference type="SUPFAM" id="SSF53448">
    <property type="entry name" value="Nucleotide-diphospho-sugar transferases"/>
    <property type="match status" value="1"/>
</dbReference>
<name>A0A024G885_9STRA</name>